<accession>A0ACC6RH16</accession>
<protein>
    <submittedName>
        <fullName evidence="1">Uncharacterized protein</fullName>
    </submittedName>
</protein>
<reference evidence="1" key="1">
    <citation type="submission" date="2024-01" db="EMBL/GenBank/DDBJ databases">
        <title>The diversity of rhizobia nodulating Mimosa spp. in eleven states of Brazil covering several biomes is determined by host plant, location, and edaphic factors.</title>
        <authorList>
            <person name="Rouws L."/>
            <person name="Barauna A."/>
            <person name="Beukes C."/>
            <person name="De Faria S.M."/>
            <person name="Gross E."/>
            <person name="Dos Reis Junior F.B."/>
            <person name="Simon M."/>
            <person name="Maluk M."/>
            <person name="Odee D.W."/>
            <person name="Kenicer G."/>
            <person name="Young J.P.W."/>
            <person name="Reis V.M."/>
            <person name="Zilli J."/>
            <person name="James E.K."/>
        </authorList>
    </citation>
    <scope>NUCLEOTIDE SEQUENCE</scope>
    <source>
        <strain evidence="1">JPY452</strain>
    </source>
</reference>
<evidence type="ECO:0000313" key="2">
    <source>
        <dbReference type="Proteomes" id="UP001392318"/>
    </source>
</evidence>
<organism evidence="1 2">
    <name type="scientific">Paraburkholderia unamae</name>
    <dbReference type="NCBI Taxonomy" id="219649"/>
    <lineage>
        <taxon>Bacteria</taxon>
        <taxon>Pseudomonadati</taxon>
        <taxon>Pseudomonadota</taxon>
        <taxon>Betaproteobacteria</taxon>
        <taxon>Burkholderiales</taxon>
        <taxon>Burkholderiaceae</taxon>
        <taxon>Paraburkholderia</taxon>
    </lineage>
</organism>
<keyword evidence="2" id="KW-1185">Reference proteome</keyword>
<name>A0ACC6RH16_9BURK</name>
<dbReference type="Proteomes" id="UP001392318">
    <property type="component" value="Unassembled WGS sequence"/>
</dbReference>
<sequence>MKKFLAVIALAFVATAANAQSIDKVYTDYTADAQPNAVATSPAATTPSASSDCVGPADYCNVYFGS</sequence>
<proteinExistence type="predicted"/>
<evidence type="ECO:0000313" key="1">
    <source>
        <dbReference type="EMBL" id="MEM5400837.1"/>
    </source>
</evidence>
<gene>
    <name evidence="1" type="ORF">VSR83_12160</name>
</gene>
<dbReference type="EMBL" id="JAYMRU010000007">
    <property type="protein sequence ID" value="MEM5400837.1"/>
    <property type="molecule type" value="Genomic_DNA"/>
</dbReference>
<comment type="caution">
    <text evidence="1">The sequence shown here is derived from an EMBL/GenBank/DDBJ whole genome shotgun (WGS) entry which is preliminary data.</text>
</comment>